<dbReference type="EMBL" id="ML170825">
    <property type="protein sequence ID" value="TDL13229.1"/>
    <property type="molecule type" value="Genomic_DNA"/>
</dbReference>
<name>A0A4Y7PFH3_9AGAM</name>
<dbReference type="Proteomes" id="UP000294933">
    <property type="component" value="Unassembled WGS sequence"/>
</dbReference>
<evidence type="ECO:0000313" key="1">
    <source>
        <dbReference type="EMBL" id="TDL13229.1"/>
    </source>
</evidence>
<sequence>MHCATGDKQRMQRLRLIFNPPSRPLATIHDHLSTYTITKTSQRMFVTNIFKFQCVDGVGLRVEALRWNKWLWVEEILSLPTRAPPPSNAHSLIVSKRRHPLSDKSTHAAPILSSWVDVEGPVPEEEVMEHLREINSRFAKRIHEDSQVPVGDPQVLSRDTTDPWHQF</sequence>
<proteinExistence type="predicted"/>
<dbReference type="AlphaFoldDB" id="A0A4Y7PFH3"/>
<protein>
    <submittedName>
        <fullName evidence="1">Uncharacterized protein</fullName>
    </submittedName>
</protein>
<accession>A0A4Y7PFH3</accession>
<organism evidence="1 2">
    <name type="scientific">Rickenella mellea</name>
    <dbReference type="NCBI Taxonomy" id="50990"/>
    <lineage>
        <taxon>Eukaryota</taxon>
        <taxon>Fungi</taxon>
        <taxon>Dikarya</taxon>
        <taxon>Basidiomycota</taxon>
        <taxon>Agaricomycotina</taxon>
        <taxon>Agaricomycetes</taxon>
        <taxon>Hymenochaetales</taxon>
        <taxon>Rickenellaceae</taxon>
        <taxon>Rickenella</taxon>
    </lineage>
</organism>
<evidence type="ECO:0000313" key="2">
    <source>
        <dbReference type="Proteomes" id="UP000294933"/>
    </source>
</evidence>
<reference evidence="1 2" key="1">
    <citation type="submission" date="2018-06" db="EMBL/GenBank/DDBJ databases">
        <title>A transcriptomic atlas of mushroom development highlights an independent origin of complex multicellularity.</title>
        <authorList>
            <consortium name="DOE Joint Genome Institute"/>
            <person name="Krizsan K."/>
            <person name="Almasi E."/>
            <person name="Merenyi Z."/>
            <person name="Sahu N."/>
            <person name="Viragh M."/>
            <person name="Koszo T."/>
            <person name="Mondo S."/>
            <person name="Kiss B."/>
            <person name="Balint B."/>
            <person name="Kues U."/>
            <person name="Barry K."/>
            <person name="Hegedus J.C."/>
            <person name="Henrissat B."/>
            <person name="Johnson J."/>
            <person name="Lipzen A."/>
            <person name="Ohm R."/>
            <person name="Nagy I."/>
            <person name="Pangilinan J."/>
            <person name="Yan J."/>
            <person name="Xiong Y."/>
            <person name="Grigoriev I.V."/>
            <person name="Hibbett D.S."/>
            <person name="Nagy L.G."/>
        </authorList>
    </citation>
    <scope>NUCLEOTIDE SEQUENCE [LARGE SCALE GENOMIC DNA]</scope>
    <source>
        <strain evidence="1 2">SZMC22713</strain>
    </source>
</reference>
<keyword evidence="2" id="KW-1185">Reference proteome</keyword>
<dbReference type="VEuPathDB" id="FungiDB:BD410DRAFT_810735"/>
<gene>
    <name evidence="1" type="ORF">BD410DRAFT_810735</name>
</gene>